<accession>A0A0D2AP48</accession>
<dbReference type="STRING" id="253628.A0A0D2AP48"/>
<evidence type="ECO:0000313" key="9">
    <source>
        <dbReference type="Proteomes" id="UP000053259"/>
    </source>
</evidence>
<organism evidence="8 9">
    <name type="scientific">Verruconis gallopava</name>
    <dbReference type="NCBI Taxonomy" id="253628"/>
    <lineage>
        <taxon>Eukaryota</taxon>
        <taxon>Fungi</taxon>
        <taxon>Dikarya</taxon>
        <taxon>Ascomycota</taxon>
        <taxon>Pezizomycotina</taxon>
        <taxon>Dothideomycetes</taxon>
        <taxon>Pleosporomycetidae</taxon>
        <taxon>Venturiales</taxon>
        <taxon>Sympoventuriaceae</taxon>
        <taxon>Verruconis</taxon>
    </lineage>
</organism>
<feature type="transmembrane region" description="Helical" evidence="7">
    <location>
        <begin position="20"/>
        <end position="41"/>
    </location>
</feature>
<dbReference type="InParanoid" id="A0A0D2AP48"/>
<evidence type="ECO:0000256" key="5">
    <source>
        <dbReference type="ARBA" id="ARBA00023128"/>
    </source>
</evidence>
<reference evidence="8 9" key="1">
    <citation type="submission" date="2015-01" db="EMBL/GenBank/DDBJ databases">
        <title>The Genome Sequence of Ochroconis gallopava CBS43764.</title>
        <authorList>
            <consortium name="The Broad Institute Genomics Platform"/>
            <person name="Cuomo C."/>
            <person name="de Hoog S."/>
            <person name="Gorbushina A."/>
            <person name="Stielow B."/>
            <person name="Teixiera M."/>
            <person name="Abouelleil A."/>
            <person name="Chapman S.B."/>
            <person name="Priest M."/>
            <person name="Young S.K."/>
            <person name="Wortman J."/>
            <person name="Nusbaum C."/>
            <person name="Birren B."/>
        </authorList>
    </citation>
    <scope>NUCLEOTIDE SEQUENCE [LARGE SCALE GENOMIC DNA]</scope>
    <source>
        <strain evidence="8 9">CBS 43764</strain>
    </source>
</reference>
<keyword evidence="5" id="KW-0496">Mitochondrion</keyword>
<keyword evidence="9" id="KW-1185">Reference proteome</keyword>
<keyword evidence="3" id="KW-0999">Mitochondrion inner membrane</keyword>
<proteinExistence type="predicted"/>
<evidence type="ECO:0000256" key="3">
    <source>
        <dbReference type="ARBA" id="ARBA00022792"/>
    </source>
</evidence>
<evidence type="ECO:0000256" key="7">
    <source>
        <dbReference type="SAM" id="Phobius"/>
    </source>
</evidence>
<name>A0A0D2AP48_9PEZI</name>
<feature type="transmembrane region" description="Helical" evidence="7">
    <location>
        <begin position="108"/>
        <end position="129"/>
    </location>
</feature>
<keyword evidence="6 7" id="KW-0472">Membrane</keyword>
<gene>
    <name evidence="8" type="ORF">PV09_07646</name>
</gene>
<dbReference type="RefSeq" id="XP_016210763.1">
    <property type="nucleotide sequence ID" value="XM_016361437.1"/>
</dbReference>
<dbReference type="GeneID" id="27315619"/>
<evidence type="ECO:0000313" key="8">
    <source>
        <dbReference type="EMBL" id="KIW00894.1"/>
    </source>
</evidence>
<dbReference type="Proteomes" id="UP000053259">
    <property type="component" value="Unassembled WGS sequence"/>
</dbReference>
<dbReference type="InterPro" id="IPR039205">
    <property type="entry name" value="NDUFA11"/>
</dbReference>
<evidence type="ECO:0000256" key="2">
    <source>
        <dbReference type="ARBA" id="ARBA00022692"/>
    </source>
</evidence>
<dbReference type="PANTHER" id="PTHR21382">
    <property type="entry name" value="NADH-UBIQUINONE OXIDOREDUCTASE SUBUNIT"/>
    <property type="match status" value="1"/>
</dbReference>
<dbReference type="PANTHER" id="PTHR21382:SF1">
    <property type="entry name" value="NADH DEHYDROGENASE [UBIQUINONE] 1 ALPHA SUBCOMPLEX SUBUNIT 11"/>
    <property type="match status" value="1"/>
</dbReference>
<keyword evidence="2 7" id="KW-0812">Transmembrane</keyword>
<dbReference type="OrthoDB" id="1913277at2759"/>
<dbReference type="VEuPathDB" id="FungiDB:PV09_07646"/>
<evidence type="ECO:0000256" key="1">
    <source>
        <dbReference type="ARBA" id="ARBA00004448"/>
    </source>
</evidence>
<evidence type="ECO:0000256" key="4">
    <source>
        <dbReference type="ARBA" id="ARBA00022989"/>
    </source>
</evidence>
<dbReference type="GO" id="GO:0006120">
    <property type="term" value="P:mitochondrial electron transport, NADH to ubiquinone"/>
    <property type="evidence" value="ECO:0007669"/>
    <property type="project" value="InterPro"/>
</dbReference>
<dbReference type="HOGENOM" id="CLU_088319_0_0_1"/>
<protein>
    <submittedName>
        <fullName evidence="8">Uncharacterized protein</fullName>
    </submittedName>
</protein>
<keyword evidence="4 7" id="KW-1133">Transmembrane helix</keyword>
<feature type="transmembrane region" description="Helical" evidence="7">
    <location>
        <begin position="53"/>
        <end position="76"/>
    </location>
</feature>
<dbReference type="GO" id="GO:0005743">
    <property type="term" value="C:mitochondrial inner membrane"/>
    <property type="evidence" value="ECO:0007669"/>
    <property type="project" value="UniProtKB-SubCell"/>
</dbReference>
<comment type="subcellular location">
    <subcellularLocation>
        <location evidence="1">Mitochondrion inner membrane</location>
        <topology evidence="1">Multi-pass membrane protein</topology>
    </subcellularLocation>
</comment>
<dbReference type="GO" id="GO:0045271">
    <property type="term" value="C:respiratory chain complex I"/>
    <property type="evidence" value="ECO:0007669"/>
    <property type="project" value="InterPro"/>
</dbReference>
<evidence type="ECO:0000256" key="6">
    <source>
        <dbReference type="ARBA" id="ARBA00023136"/>
    </source>
</evidence>
<dbReference type="AlphaFoldDB" id="A0A0D2AP48"/>
<sequence>MASHGSGPAMPARDFEPKDTLAQTFRFGATTGAFGAIFAGIQNTMTRRNPTFWGFFTRFGGTTVTFAATGATYAFVKNFSANLRETDDSWNAAYGGFLAGSIQGLRRLSFPAFFGYGSALASLLFIFDYTGSRWSVHSRDPDVDEVARKEMIRKNRRRPIAETIAELGEGRGIEAPGFEERRRQRLKETYGIDLDAAGVPSSRH</sequence>
<dbReference type="EMBL" id="KN847559">
    <property type="protein sequence ID" value="KIW00894.1"/>
    <property type="molecule type" value="Genomic_DNA"/>
</dbReference>